<organism evidence="2 3">
    <name type="scientific">Roseivirga misakiensis</name>
    <dbReference type="NCBI Taxonomy" id="1563681"/>
    <lineage>
        <taxon>Bacteria</taxon>
        <taxon>Pseudomonadati</taxon>
        <taxon>Bacteroidota</taxon>
        <taxon>Cytophagia</taxon>
        <taxon>Cytophagales</taxon>
        <taxon>Roseivirgaceae</taxon>
        <taxon>Roseivirga</taxon>
    </lineage>
</organism>
<evidence type="ECO:0000256" key="1">
    <source>
        <dbReference type="SAM" id="Phobius"/>
    </source>
</evidence>
<feature type="transmembrane region" description="Helical" evidence="1">
    <location>
        <begin position="46"/>
        <end position="66"/>
    </location>
</feature>
<gene>
    <name evidence="2" type="ORF">BFP71_10930</name>
</gene>
<keyword evidence="1" id="KW-0812">Transmembrane</keyword>
<keyword evidence="3" id="KW-1185">Reference proteome</keyword>
<evidence type="ECO:0000313" key="3">
    <source>
        <dbReference type="Proteomes" id="UP000095552"/>
    </source>
</evidence>
<dbReference type="STRING" id="1563681.BFP71_10930"/>
<dbReference type="OrthoDB" id="981351at2"/>
<keyword evidence="1" id="KW-1133">Transmembrane helix</keyword>
<dbReference type="EMBL" id="MDGQ01000005">
    <property type="protein sequence ID" value="OEK04003.1"/>
    <property type="molecule type" value="Genomic_DNA"/>
</dbReference>
<dbReference type="Proteomes" id="UP000095552">
    <property type="component" value="Unassembled WGS sequence"/>
</dbReference>
<sequence length="126" mass="15121">MSKSDKEVDQLIHEALSQEEAAYFDKMGEQNIPQQLFGLFKGKNRWMNVVMVIMNVVVLAVAFYTFVNMLDTENQDEKLEWMFYTLISFMTMMLFKLWGWNQMDKNVLMREIKRLEYQVSLLKKEK</sequence>
<dbReference type="RefSeq" id="WP_069835508.1">
    <property type="nucleotide sequence ID" value="NZ_MDGQ01000005.1"/>
</dbReference>
<protein>
    <submittedName>
        <fullName evidence="2">Uncharacterized protein</fullName>
    </submittedName>
</protein>
<keyword evidence="1" id="KW-0472">Membrane</keyword>
<feature type="transmembrane region" description="Helical" evidence="1">
    <location>
        <begin position="81"/>
        <end position="100"/>
    </location>
</feature>
<comment type="caution">
    <text evidence="2">The sequence shown here is derived from an EMBL/GenBank/DDBJ whole genome shotgun (WGS) entry which is preliminary data.</text>
</comment>
<evidence type="ECO:0000313" key="2">
    <source>
        <dbReference type="EMBL" id="OEK04003.1"/>
    </source>
</evidence>
<proteinExistence type="predicted"/>
<reference evidence="2 3" key="1">
    <citation type="submission" date="2016-08" db="EMBL/GenBank/DDBJ databases">
        <title>Draft genome of Fabibacter sp. strain SK-8.</title>
        <authorList>
            <person name="Wong S.-K."/>
            <person name="Hamasaki K."/>
            <person name="Yoshizawa S."/>
        </authorList>
    </citation>
    <scope>NUCLEOTIDE SEQUENCE [LARGE SCALE GENOMIC DNA]</scope>
    <source>
        <strain evidence="2 3">SK-8</strain>
    </source>
</reference>
<accession>A0A1E5SXZ7</accession>
<dbReference type="AlphaFoldDB" id="A0A1E5SXZ7"/>
<name>A0A1E5SXZ7_9BACT</name>
<dbReference type="Pfam" id="PF20556">
    <property type="entry name" value="DUF6768"/>
    <property type="match status" value="1"/>
</dbReference>
<dbReference type="InterPro" id="IPR046659">
    <property type="entry name" value="DUF6768"/>
</dbReference>